<sequence length="47" mass="5425">MSTKPDEGKLSEGTIMDIEQSLEDAKADRTLSMKEVKERFKLNDDFF</sequence>
<name>A0A075MU18_9ARCH</name>
<dbReference type="GeneID" id="43502575"/>
<dbReference type="Proteomes" id="UP000028194">
    <property type="component" value="Chromosome"/>
</dbReference>
<dbReference type="HOGENOM" id="CLU_3162928_0_0_2"/>
<dbReference type="OrthoDB" id="7794at2157"/>
<dbReference type="KEGG" id="nev:NTE_00689"/>
<accession>A0A075MU18</accession>
<reference evidence="1 2" key="1">
    <citation type="journal article" date="2014" name="PLoS ONE">
        <title>Genome Sequence of Candidatus Nitrososphaera evergladensis from Group I.1b Enriched from Everglades Soil Reveals Novel Genomic Features of the Ammonia-Oxidizing Archaea.</title>
        <authorList>
            <person name="Zhalnina K.V."/>
            <person name="Dias R."/>
            <person name="Leonard M.T."/>
            <person name="Dorr de Quadros P."/>
            <person name="Camargo F.A."/>
            <person name="Drew J.C."/>
            <person name="Farmerie W.G."/>
            <person name="Daroub S.H."/>
            <person name="Triplett E.W."/>
        </authorList>
    </citation>
    <scope>NUCLEOTIDE SEQUENCE [LARGE SCALE GENOMIC DNA]</scope>
    <source>
        <strain evidence="1 2">SR1</strain>
    </source>
</reference>
<evidence type="ECO:0000313" key="1">
    <source>
        <dbReference type="EMBL" id="AIF82769.1"/>
    </source>
</evidence>
<proteinExistence type="predicted"/>
<dbReference type="AlphaFoldDB" id="A0A075MU18"/>
<protein>
    <submittedName>
        <fullName evidence="1">Uncharacterized protein</fullName>
    </submittedName>
</protein>
<evidence type="ECO:0000313" key="2">
    <source>
        <dbReference type="Proteomes" id="UP000028194"/>
    </source>
</evidence>
<gene>
    <name evidence="1" type="ORF">NTE_00689</name>
</gene>
<keyword evidence="2" id="KW-1185">Reference proteome</keyword>
<organism evidence="1 2">
    <name type="scientific">Candidatus Nitrososphaera evergladensis SR1</name>
    <dbReference type="NCBI Taxonomy" id="1459636"/>
    <lineage>
        <taxon>Archaea</taxon>
        <taxon>Nitrososphaerota</taxon>
        <taxon>Nitrososphaeria</taxon>
        <taxon>Nitrososphaerales</taxon>
        <taxon>Nitrososphaeraceae</taxon>
        <taxon>Nitrososphaera</taxon>
    </lineage>
</organism>
<dbReference type="STRING" id="1459636.NTE_00689"/>
<dbReference type="RefSeq" id="WP_158385041.1">
    <property type="nucleotide sequence ID" value="NZ_CP007174.1"/>
</dbReference>
<dbReference type="EMBL" id="CP007174">
    <property type="protein sequence ID" value="AIF82769.1"/>
    <property type="molecule type" value="Genomic_DNA"/>
</dbReference>